<name>A0ACB9TSN0_HOLOL</name>
<comment type="caution">
    <text evidence="1">The sequence shown here is derived from an EMBL/GenBank/DDBJ whole genome shotgun (WGS) entry which is preliminary data.</text>
</comment>
<sequence>MFCRFLILLLHLTGFIIAVDKGNFKTCEQSSFCRRLRKVKPDNTKYVLDLNSLEISDHSLEAKLMNTEENVQLKFLLVTLAGDTFRLIVDEYQPLHPRYRVEDALNGEPQIAKLELLERNKDAVSIKLGNNKATVKSDPFKLEFYQGEALVAIVNSRNLFEFEHLRSKPTEVDGESDVPKVDPGAWEENFKSHHDNKPRGPEAVGVDISFPEAMRAYGIPEHADKFALRTTGEGGLDPYRLYNLDVFEYELDSTMAIYGAIPVLYAHGLKHTVGIFWHNVAETWIDINNSKDVNVVSSIVNLVSGNKAENRVDTHFMSESGVVDLFVFMGPKFADAVKQYTTLTGTAPIPQIFTLGYHQCRWNYNDETDVVNVIDNFDNGDFPVDFIWLDIEYTDGKKYFTWDPVRFKHPLEMQHNLTATGRKLIVIIDPHVKRESGYFLHEDALSNDYYIKTKDGNVYEGWCWPGASSYLDLLNPIVADYYSELYSLDKFRGSTDNMYIWNDMNEPSVFNGPEITMPKDCLHHGGWEHRHIHNIYGHYYVIPLIYLKLLRLHTMDWPFFAGSQRHTAMWTGDNAAEWSHLAISLPMCLSMAVAGYSFCGADIGGFFNNPDTELLQRWYQAGAWLPFYRSHAHIDTKRREPYLFEQDVQTRIRNALRLRYAHLPVWYTVFWEHTKTAEPVIRPLVYQYPDDTNVLDIDNQLLIGSSILVRPVVESRASTVNVYFPGGASQIWYDSEDWREYPGNGVVNIPVTMDKVPVYYRGGSIIPRKDRPRRAASLMHDDPYTLYVVLDENNSANGALYTDDGHTFAYKSKEYLYIQFKFKDNTLTSSIIDKDAHFSSREWIERVVVVNPPKGIKHADIKSKSKSKEKKDLNSLEISDHSLEAKLMNTEENVQLKFLLVTLAGDTFRLIVDEYQPLHPRYRVEDALNGEPQIAKLELLERNKDAVSIKLGNNKATVKSDPFKLEFYQGEALVAIVNSRNLFEFEHLRSKPTEVDGESDVPKVDPGAWEENFKSHHDNKPRGPEAVGVDISFPEAMRAYGIPEHADKFALRTTGEGGLDPYRLYNLDVFEYELDSTMAIYGAIPVLYAHGLKHTVGIFWHNVAETWIDINNSKDVNVVSSIVNLVSGNKAENRVDTHFMSESGVVDLFVFMGPKFADAVKQYTTLTGTAPIPQIFTLGYHQCRWNYNDETDVVNVIDNFDNGDFPVDFIWLDIEYTDGWCWPGASSYLDLLNPVVADYYSELYSLDKFRGSTDNMYIWNDMNEPSVFNGPEITMPKDCLHHGGWEHRHIHNIYGHYYTKITYNGLLKELQTPVRLS</sequence>
<evidence type="ECO:0000313" key="1">
    <source>
        <dbReference type="EMBL" id="KAI4469799.1"/>
    </source>
</evidence>
<gene>
    <name evidence="1" type="ORF">MML48_1g03321</name>
</gene>
<organism evidence="1 2">
    <name type="scientific">Holotrichia oblita</name>
    <name type="common">Chafer beetle</name>
    <dbReference type="NCBI Taxonomy" id="644536"/>
    <lineage>
        <taxon>Eukaryota</taxon>
        <taxon>Metazoa</taxon>
        <taxon>Ecdysozoa</taxon>
        <taxon>Arthropoda</taxon>
        <taxon>Hexapoda</taxon>
        <taxon>Insecta</taxon>
        <taxon>Pterygota</taxon>
        <taxon>Neoptera</taxon>
        <taxon>Endopterygota</taxon>
        <taxon>Coleoptera</taxon>
        <taxon>Polyphaga</taxon>
        <taxon>Scarabaeiformia</taxon>
        <taxon>Scarabaeidae</taxon>
        <taxon>Melolonthinae</taxon>
        <taxon>Holotrichia</taxon>
    </lineage>
</organism>
<reference evidence="1" key="1">
    <citation type="submission" date="2022-04" db="EMBL/GenBank/DDBJ databases">
        <title>Chromosome-scale genome assembly of Holotrichia oblita Faldermann.</title>
        <authorList>
            <person name="Rongchong L."/>
        </authorList>
    </citation>
    <scope>NUCLEOTIDE SEQUENCE</scope>
    <source>
        <strain evidence="1">81SQS9</strain>
    </source>
</reference>
<keyword evidence="2" id="KW-1185">Reference proteome</keyword>
<proteinExistence type="predicted"/>
<dbReference type="Proteomes" id="UP001056778">
    <property type="component" value="Chromosome 1"/>
</dbReference>
<protein>
    <submittedName>
        <fullName evidence="1">Alpha-glucosidase</fullName>
    </submittedName>
</protein>
<dbReference type="EMBL" id="CM043015">
    <property type="protein sequence ID" value="KAI4469799.1"/>
    <property type="molecule type" value="Genomic_DNA"/>
</dbReference>
<accession>A0ACB9TSN0</accession>
<evidence type="ECO:0000313" key="2">
    <source>
        <dbReference type="Proteomes" id="UP001056778"/>
    </source>
</evidence>